<dbReference type="Pfam" id="PF08543">
    <property type="entry name" value="Phos_pyr_kin"/>
    <property type="match status" value="1"/>
</dbReference>
<proteinExistence type="predicted"/>
<keyword evidence="5" id="KW-1185">Reference proteome</keyword>
<keyword evidence="4" id="KW-0418">Kinase</keyword>
<dbReference type="InterPro" id="IPR029056">
    <property type="entry name" value="Ribokinase-like"/>
</dbReference>
<dbReference type="InterPro" id="IPR013749">
    <property type="entry name" value="PM/HMP-P_kinase-1"/>
</dbReference>
<organism evidence="4 5">
    <name type="scientific">Flammeovirga agarivorans</name>
    <dbReference type="NCBI Taxonomy" id="2726742"/>
    <lineage>
        <taxon>Bacteria</taxon>
        <taxon>Pseudomonadati</taxon>
        <taxon>Bacteroidota</taxon>
        <taxon>Cytophagia</taxon>
        <taxon>Cytophagales</taxon>
        <taxon>Flammeovirgaceae</taxon>
        <taxon>Flammeovirga</taxon>
    </lineage>
</organism>
<dbReference type="InterPro" id="IPR004399">
    <property type="entry name" value="HMP/HMP-P_kinase_dom"/>
</dbReference>
<sequence>MENHRPFALSLAGFDPSAGAGILSDIKTFEAHDVQGLGVCTALTYQTADDFIGMNWMSADVVTAQLLPLIEKYPLNALKIGIVENFHLMSNWIGLVKGFFPTCKVVLDPVFRASAGYDFHNETSIKWLDKVLQSVDIITPNYKEMEVLANGGDPLKKAKEISHSTHVLLKGGHNPSEKGNDILIYKGKETLIEGKEIDIFEKHGSGCVLSSSIASNLAHGHSIEKSCRLSKAYIEDFLMSDESKLGQHTFIKNHD</sequence>
<accession>A0A7X8SMW4</accession>
<comment type="caution">
    <text evidence="4">The sequence shown here is derived from an EMBL/GenBank/DDBJ whole genome shotgun (WGS) entry which is preliminary data.</text>
</comment>
<protein>
    <recommendedName>
        <fullName evidence="2">hydroxymethylpyrimidine kinase</fullName>
        <ecNumber evidence="2">2.7.1.49</ecNumber>
    </recommendedName>
</protein>
<evidence type="ECO:0000313" key="4">
    <source>
        <dbReference type="EMBL" id="NLR93149.1"/>
    </source>
</evidence>
<dbReference type="Gene3D" id="3.40.1190.20">
    <property type="match status" value="1"/>
</dbReference>
<keyword evidence="4" id="KW-0808">Transferase</keyword>
<dbReference type="GO" id="GO:0008972">
    <property type="term" value="F:phosphomethylpyrimidine kinase activity"/>
    <property type="evidence" value="ECO:0007669"/>
    <property type="project" value="InterPro"/>
</dbReference>
<name>A0A7X8SMW4_9BACT</name>
<comment type="pathway">
    <text evidence="1">Cofactor biosynthesis; thiamine diphosphate biosynthesis.</text>
</comment>
<dbReference type="AlphaFoldDB" id="A0A7X8SMW4"/>
<dbReference type="SUPFAM" id="SSF53613">
    <property type="entry name" value="Ribokinase-like"/>
    <property type="match status" value="1"/>
</dbReference>
<gene>
    <name evidence="4" type="ORF">HGP29_18190</name>
</gene>
<evidence type="ECO:0000256" key="1">
    <source>
        <dbReference type="ARBA" id="ARBA00004948"/>
    </source>
</evidence>
<dbReference type="Proteomes" id="UP000585050">
    <property type="component" value="Unassembled WGS sequence"/>
</dbReference>
<dbReference type="CDD" id="cd01169">
    <property type="entry name" value="HMPP_kinase"/>
    <property type="match status" value="1"/>
</dbReference>
<dbReference type="PANTHER" id="PTHR20858">
    <property type="entry name" value="PHOSPHOMETHYLPYRIMIDINE KINASE"/>
    <property type="match status" value="1"/>
</dbReference>
<dbReference type="GO" id="GO:0008902">
    <property type="term" value="F:hydroxymethylpyrimidine kinase activity"/>
    <property type="evidence" value="ECO:0007669"/>
    <property type="project" value="UniProtKB-EC"/>
</dbReference>
<evidence type="ECO:0000313" key="5">
    <source>
        <dbReference type="Proteomes" id="UP000585050"/>
    </source>
</evidence>
<dbReference type="RefSeq" id="WP_168883854.1">
    <property type="nucleotide sequence ID" value="NZ_JABAIL010000005.1"/>
</dbReference>
<reference evidence="4 5" key="1">
    <citation type="submission" date="2020-04" db="EMBL/GenBank/DDBJ databases">
        <title>Flammeovirga sp. SR4, a novel species isolated from seawater.</title>
        <authorList>
            <person name="Wang X."/>
        </authorList>
    </citation>
    <scope>NUCLEOTIDE SEQUENCE [LARGE SCALE GENOMIC DNA]</scope>
    <source>
        <strain evidence="4 5">SR4</strain>
    </source>
</reference>
<evidence type="ECO:0000256" key="2">
    <source>
        <dbReference type="ARBA" id="ARBA00012135"/>
    </source>
</evidence>
<dbReference type="GO" id="GO:0005829">
    <property type="term" value="C:cytosol"/>
    <property type="evidence" value="ECO:0007669"/>
    <property type="project" value="TreeGrafter"/>
</dbReference>
<feature type="domain" description="Pyridoxamine kinase/Phosphomethylpyrimidine kinase" evidence="3">
    <location>
        <begin position="15"/>
        <end position="247"/>
    </location>
</feature>
<dbReference type="GO" id="GO:0009228">
    <property type="term" value="P:thiamine biosynthetic process"/>
    <property type="evidence" value="ECO:0007669"/>
    <property type="project" value="InterPro"/>
</dbReference>
<dbReference type="PANTHER" id="PTHR20858:SF17">
    <property type="entry name" value="HYDROXYMETHYLPYRIMIDINE_PHOSPHOMETHYLPYRIMIDINE KINASE THI20-RELATED"/>
    <property type="match status" value="1"/>
</dbReference>
<dbReference type="EC" id="2.7.1.49" evidence="2"/>
<dbReference type="EMBL" id="JABAIL010000005">
    <property type="protein sequence ID" value="NLR93149.1"/>
    <property type="molecule type" value="Genomic_DNA"/>
</dbReference>
<evidence type="ECO:0000259" key="3">
    <source>
        <dbReference type="Pfam" id="PF08543"/>
    </source>
</evidence>